<protein>
    <recommendedName>
        <fullName evidence="5">Lipoprotein</fullName>
    </recommendedName>
</protein>
<evidence type="ECO:0000256" key="2">
    <source>
        <dbReference type="SAM" id="SignalP"/>
    </source>
</evidence>
<keyword evidence="4" id="KW-1185">Reference proteome</keyword>
<dbReference type="EMBL" id="WRPA01000009">
    <property type="protein sequence ID" value="MXR69187.1"/>
    <property type="molecule type" value="Genomic_DNA"/>
</dbReference>
<dbReference type="AlphaFoldDB" id="A0A6L7HXX0"/>
<feature type="signal peptide" evidence="2">
    <location>
        <begin position="1"/>
        <end position="22"/>
    </location>
</feature>
<evidence type="ECO:0000313" key="3">
    <source>
        <dbReference type="EMBL" id="MXR69187.1"/>
    </source>
</evidence>
<name>A0A6L7HXX0_9GAMM</name>
<organism evidence="3 4">
    <name type="scientific">Shewanella insulae</name>
    <dbReference type="NCBI Taxonomy" id="2681496"/>
    <lineage>
        <taxon>Bacteria</taxon>
        <taxon>Pseudomonadati</taxon>
        <taxon>Pseudomonadota</taxon>
        <taxon>Gammaproteobacteria</taxon>
        <taxon>Alteromonadales</taxon>
        <taxon>Shewanellaceae</taxon>
        <taxon>Shewanella</taxon>
    </lineage>
</organism>
<comment type="caution">
    <text evidence="3">The sequence shown here is derived from an EMBL/GenBank/DDBJ whole genome shotgun (WGS) entry which is preliminary data.</text>
</comment>
<dbReference type="Proteomes" id="UP000474778">
    <property type="component" value="Unassembled WGS sequence"/>
</dbReference>
<keyword evidence="2" id="KW-0732">Signal</keyword>
<dbReference type="RefSeq" id="WP_160796136.1">
    <property type="nucleotide sequence ID" value="NZ_WRPA01000009.1"/>
</dbReference>
<feature type="compositionally biased region" description="Basic and acidic residues" evidence="1">
    <location>
        <begin position="50"/>
        <end position="66"/>
    </location>
</feature>
<reference evidence="3 4" key="1">
    <citation type="submission" date="2019-12" db="EMBL/GenBank/DDBJ databases">
        <title>Shewanella insulae sp. nov., isolated from a tidal flat.</title>
        <authorList>
            <person name="Yoon J.-H."/>
        </authorList>
    </citation>
    <scope>NUCLEOTIDE SEQUENCE [LARGE SCALE GENOMIC DNA]</scope>
    <source>
        <strain evidence="3 4">JBTF-M18</strain>
    </source>
</reference>
<proteinExistence type="predicted"/>
<accession>A0A6L7HXX0</accession>
<evidence type="ECO:0008006" key="5">
    <source>
        <dbReference type="Google" id="ProtNLM"/>
    </source>
</evidence>
<feature type="compositionally biased region" description="Low complexity" evidence="1">
    <location>
        <begin position="22"/>
        <end position="40"/>
    </location>
</feature>
<evidence type="ECO:0000256" key="1">
    <source>
        <dbReference type="SAM" id="MobiDB-lite"/>
    </source>
</evidence>
<feature type="chain" id="PRO_5027056087" description="Lipoprotein" evidence="2">
    <location>
        <begin position="23"/>
        <end position="173"/>
    </location>
</feature>
<feature type="region of interest" description="Disordered" evidence="1">
    <location>
        <begin position="22"/>
        <end position="66"/>
    </location>
</feature>
<dbReference type="PROSITE" id="PS51257">
    <property type="entry name" value="PROKAR_LIPOPROTEIN"/>
    <property type="match status" value="1"/>
</dbReference>
<sequence>MGVITKISIPLLAALALSACNQQEQSAPAQPPAAEQSSAEESAKETVAIKADEAKATQVEADKAQPKAEDLQIVADGLSKETSDSLQKAITMTQGTVRYFNLEGGFWGIVADDGRHILPQNLPQEYRKDGLRLSFKAQEVKDMMTIQQWGILSKLSDIEVIGQVDSKSGDPRL</sequence>
<gene>
    <name evidence="3" type="ORF">GNT65_10945</name>
</gene>
<evidence type="ECO:0000313" key="4">
    <source>
        <dbReference type="Proteomes" id="UP000474778"/>
    </source>
</evidence>